<keyword evidence="6" id="KW-1185">Reference proteome</keyword>
<dbReference type="InterPro" id="IPR035513">
    <property type="entry name" value="Invertase/methylesterase_inhib"/>
</dbReference>
<dbReference type="InterPro" id="IPR052421">
    <property type="entry name" value="PCW_Enzyme_Inhibitor"/>
</dbReference>
<feature type="domain" description="Pectinesterase inhibitor" evidence="4">
    <location>
        <begin position="29"/>
        <end position="187"/>
    </location>
</feature>
<name>A0AAV0E597_9ASTE</name>
<sequence length="194" mass="20979">MAASNCHKVSILFAFYATIIVYQISVTNGNRDLIGGVCAKAQYPVLCNHILRADPDAKKADDMKDLLAAAINIAKNQAITVETLVNSLLKNGTVDQKLKSALKPCLRNYGDSIKKFGECRDYFESGDYGGVNAQASTALDNIGTCNERFSPSNSTKHHQHDDKPIKPLNLKVASSLLQGACDIVLVITYNGFVG</sequence>
<proteinExistence type="inferred from homology"/>
<evidence type="ECO:0000256" key="2">
    <source>
        <dbReference type="ARBA" id="ARBA00023157"/>
    </source>
</evidence>
<evidence type="ECO:0000256" key="3">
    <source>
        <dbReference type="ARBA" id="ARBA00038471"/>
    </source>
</evidence>
<dbReference type="AlphaFoldDB" id="A0AAV0E597"/>
<dbReference type="GO" id="GO:0046910">
    <property type="term" value="F:pectinesterase inhibitor activity"/>
    <property type="evidence" value="ECO:0007669"/>
    <property type="project" value="InterPro"/>
</dbReference>
<dbReference type="Proteomes" id="UP001152523">
    <property type="component" value="Unassembled WGS sequence"/>
</dbReference>
<dbReference type="CDD" id="cd15797">
    <property type="entry name" value="PMEI"/>
    <property type="match status" value="1"/>
</dbReference>
<keyword evidence="1" id="KW-0732">Signal</keyword>
<evidence type="ECO:0000256" key="1">
    <source>
        <dbReference type="ARBA" id="ARBA00022729"/>
    </source>
</evidence>
<protein>
    <recommendedName>
        <fullName evidence="4">Pectinesterase inhibitor domain-containing protein</fullName>
    </recommendedName>
</protein>
<dbReference type="InterPro" id="IPR006501">
    <property type="entry name" value="Pectinesterase_inhib_dom"/>
</dbReference>
<keyword evidence="2" id="KW-1015">Disulfide bond</keyword>
<evidence type="ECO:0000259" key="4">
    <source>
        <dbReference type="SMART" id="SM00856"/>
    </source>
</evidence>
<dbReference type="Gene3D" id="1.20.140.40">
    <property type="entry name" value="Invertase/pectin methylesterase inhibitor family protein"/>
    <property type="match status" value="1"/>
</dbReference>
<dbReference type="InterPro" id="IPR034086">
    <property type="entry name" value="PMEI_plant"/>
</dbReference>
<dbReference type="NCBIfam" id="TIGR01614">
    <property type="entry name" value="PME_inhib"/>
    <property type="match status" value="1"/>
</dbReference>
<dbReference type="Pfam" id="PF04043">
    <property type="entry name" value="PMEI"/>
    <property type="match status" value="1"/>
</dbReference>
<accession>A0AAV0E597</accession>
<gene>
    <name evidence="5" type="ORF">CEPIT_LOCUS20909</name>
</gene>
<reference evidence="5" key="1">
    <citation type="submission" date="2022-07" db="EMBL/GenBank/DDBJ databases">
        <authorList>
            <person name="Macas J."/>
            <person name="Novak P."/>
            <person name="Neumann P."/>
        </authorList>
    </citation>
    <scope>NUCLEOTIDE SEQUENCE</scope>
</reference>
<comment type="caution">
    <text evidence="5">The sequence shown here is derived from an EMBL/GenBank/DDBJ whole genome shotgun (WGS) entry which is preliminary data.</text>
</comment>
<dbReference type="SMART" id="SM00856">
    <property type="entry name" value="PMEI"/>
    <property type="match status" value="1"/>
</dbReference>
<dbReference type="EMBL" id="CAMAPF010000233">
    <property type="protein sequence ID" value="CAH9114951.1"/>
    <property type="molecule type" value="Genomic_DNA"/>
</dbReference>
<comment type="similarity">
    <text evidence="3">Belongs to the PMEI family.</text>
</comment>
<dbReference type="SUPFAM" id="SSF101148">
    <property type="entry name" value="Plant invertase/pectin methylesterase inhibitor"/>
    <property type="match status" value="1"/>
</dbReference>
<evidence type="ECO:0000313" key="5">
    <source>
        <dbReference type="EMBL" id="CAH9114951.1"/>
    </source>
</evidence>
<dbReference type="PANTHER" id="PTHR36710:SF4">
    <property type="entry name" value="PLANT INVERTASE_PECTIN METHYLESTERASE INHIBITOR SUPERFAMILY PROTEIN"/>
    <property type="match status" value="1"/>
</dbReference>
<organism evidence="5 6">
    <name type="scientific">Cuscuta epithymum</name>
    <dbReference type="NCBI Taxonomy" id="186058"/>
    <lineage>
        <taxon>Eukaryota</taxon>
        <taxon>Viridiplantae</taxon>
        <taxon>Streptophyta</taxon>
        <taxon>Embryophyta</taxon>
        <taxon>Tracheophyta</taxon>
        <taxon>Spermatophyta</taxon>
        <taxon>Magnoliopsida</taxon>
        <taxon>eudicotyledons</taxon>
        <taxon>Gunneridae</taxon>
        <taxon>Pentapetalae</taxon>
        <taxon>asterids</taxon>
        <taxon>lamiids</taxon>
        <taxon>Solanales</taxon>
        <taxon>Convolvulaceae</taxon>
        <taxon>Cuscuteae</taxon>
        <taxon>Cuscuta</taxon>
        <taxon>Cuscuta subgen. Cuscuta</taxon>
    </lineage>
</organism>
<evidence type="ECO:0000313" key="6">
    <source>
        <dbReference type="Proteomes" id="UP001152523"/>
    </source>
</evidence>
<dbReference type="PANTHER" id="PTHR36710">
    <property type="entry name" value="PECTINESTERASE INHIBITOR-LIKE"/>
    <property type="match status" value="1"/>
</dbReference>